<evidence type="ECO:0000313" key="1">
    <source>
        <dbReference type="EMBL" id="MCG7508420.1"/>
    </source>
</evidence>
<dbReference type="EMBL" id="JAKREW010000041">
    <property type="protein sequence ID" value="MCG7508420.1"/>
    <property type="molecule type" value="Genomic_DNA"/>
</dbReference>
<evidence type="ECO:0000313" key="2">
    <source>
        <dbReference type="Proteomes" id="UP001201701"/>
    </source>
</evidence>
<comment type="caution">
    <text evidence="1">The sequence shown here is derived from an EMBL/GenBank/DDBJ whole genome shotgun (WGS) entry which is preliminary data.</text>
</comment>
<accession>A0ABS9QLU6</accession>
<dbReference type="InterPro" id="IPR010385">
    <property type="entry name" value="DUF982"/>
</dbReference>
<dbReference type="Proteomes" id="UP001201701">
    <property type="component" value="Unassembled WGS sequence"/>
</dbReference>
<reference evidence="1 2" key="1">
    <citation type="submission" date="2022-02" db="EMBL/GenBank/DDBJ databases">
        <title>Draft genome sequence of Mezorhizobium retamae strain IRAMC:0171 isolated from Retama raetam nodules.</title>
        <authorList>
            <person name="Bengaied R."/>
            <person name="Sbissi I."/>
            <person name="Huber K."/>
            <person name="Ghodbane F."/>
            <person name="Nouioui I."/>
            <person name="Tarhouni M."/>
            <person name="Gtari M."/>
        </authorList>
    </citation>
    <scope>NUCLEOTIDE SEQUENCE [LARGE SCALE GENOMIC DNA]</scope>
    <source>
        <strain evidence="1 2">IRAMC:0171</strain>
    </source>
</reference>
<dbReference type="Gene3D" id="6.10.250.730">
    <property type="match status" value="1"/>
</dbReference>
<dbReference type="Pfam" id="PF06169">
    <property type="entry name" value="DUF982"/>
    <property type="match status" value="1"/>
</dbReference>
<dbReference type="RefSeq" id="WP_239369930.1">
    <property type="nucleotide sequence ID" value="NZ_JAKREW010000041.1"/>
</dbReference>
<organism evidence="1 2">
    <name type="scientific">Mesorhizobium retamae</name>
    <dbReference type="NCBI Taxonomy" id="2912854"/>
    <lineage>
        <taxon>Bacteria</taxon>
        <taxon>Pseudomonadati</taxon>
        <taxon>Pseudomonadota</taxon>
        <taxon>Alphaproteobacteria</taxon>
        <taxon>Hyphomicrobiales</taxon>
        <taxon>Phyllobacteriaceae</taxon>
        <taxon>Mesorhizobium</taxon>
    </lineage>
</organism>
<sequence length="84" mass="8932">MSSLWVKEGDFGISPISSIEEGIDFLAGWPASNRSACFYVASNALEAARAGNIPFEEACSALHAFCQEAGILVDEIPLAKIPET</sequence>
<gene>
    <name evidence="1" type="ORF">L4923_25595</name>
</gene>
<keyword evidence="2" id="KW-1185">Reference proteome</keyword>
<proteinExistence type="predicted"/>
<protein>
    <submittedName>
        <fullName evidence="1">DUF982 domain-containing protein</fullName>
    </submittedName>
</protein>
<name>A0ABS9QLU6_9HYPH</name>